<proteinExistence type="predicted"/>
<protein>
    <submittedName>
        <fullName evidence="2">NAD-dependent epimerase/dehydratase family protein</fullName>
    </submittedName>
</protein>
<feature type="domain" description="NAD-dependent epimerase/dehydratase" evidence="1">
    <location>
        <begin position="5"/>
        <end position="171"/>
    </location>
</feature>
<keyword evidence="3" id="KW-1185">Reference proteome</keyword>
<dbReference type="Gene3D" id="3.40.50.720">
    <property type="entry name" value="NAD(P)-binding Rossmann-like Domain"/>
    <property type="match status" value="1"/>
</dbReference>
<sequence length="311" mass="35257">MRYLLVGHGFISTHLAEYLSSRHEVKVTYRNMNPVKEEYAHLLEGKAELIRTEVGKEEFAKLVEWSDAVISLVGEIQGDEEKLRKANVEVPVSIAKLVSKSKKVMVHLTGMLGYVGNNVKPEVPHLNNLNPETPFERTKAEAERELMKIAKENDFPLILIRPTLVYGRYGAHVQFITMYKMAKRGIIPSLPFSFNSISANDLAKVIESSVDGKETTYFYATECEPVNVTRFFELMREGLGKNGGLRLPIPGSVAKVVLPSYVRSLLKYTKSTFDCSTCKNIVKDLRFRENEIVENAKFLHHLEIKKILIPT</sequence>
<comment type="caution">
    <text evidence="2">The sequence shown here is derived from an EMBL/GenBank/DDBJ whole genome shotgun (WGS) entry which is preliminary data.</text>
</comment>
<dbReference type="SUPFAM" id="SSF51735">
    <property type="entry name" value="NAD(P)-binding Rossmann-fold domains"/>
    <property type="match status" value="1"/>
</dbReference>
<dbReference type="GO" id="GO:0004029">
    <property type="term" value="F:aldehyde dehydrogenase (NAD+) activity"/>
    <property type="evidence" value="ECO:0007669"/>
    <property type="project" value="TreeGrafter"/>
</dbReference>
<dbReference type="Proteomes" id="UP000470772">
    <property type="component" value="Unassembled WGS sequence"/>
</dbReference>
<dbReference type="EMBL" id="WGGD01000005">
    <property type="protein sequence ID" value="MUN29561.1"/>
    <property type="molecule type" value="Genomic_DNA"/>
</dbReference>
<dbReference type="GO" id="GO:0005737">
    <property type="term" value="C:cytoplasm"/>
    <property type="evidence" value="ECO:0007669"/>
    <property type="project" value="TreeGrafter"/>
</dbReference>
<dbReference type="RefSeq" id="WP_156017153.1">
    <property type="nucleotide sequence ID" value="NZ_WGGD01000005.1"/>
</dbReference>
<evidence type="ECO:0000313" key="2">
    <source>
        <dbReference type="EMBL" id="MUN29561.1"/>
    </source>
</evidence>
<name>A0A6A9QQU3_SULME</name>
<dbReference type="PANTHER" id="PTHR48079">
    <property type="entry name" value="PROTEIN YEEZ"/>
    <property type="match status" value="1"/>
</dbReference>
<reference evidence="2 3" key="1">
    <citation type="submission" date="2019-10" db="EMBL/GenBank/DDBJ databases">
        <title>Sequencing and Assembly of Multiple Reported Metal-Biooxidizing Members of the Extremely Thermoacidophilic Archaeal Family Sulfolobaceae.</title>
        <authorList>
            <person name="Counts J.A."/>
            <person name="Kelly R.M."/>
        </authorList>
    </citation>
    <scope>NUCLEOTIDE SEQUENCE [LARGE SCALE GENOMIC DNA]</scope>
    <source>
        <strain evidence="2 3">DSM 6482</strain>
    </source>
</reference>
<gene>
    <name evidence="2" type="ORF">GC250_08950</name>
</gene>
<dbReference type="PANTHER" id="PTHR48079:SF6">
    <property type="entry name" value="NAD(P)-BINDING DOMAIN-CONTAINING PROTEIN-RELATED"/>
    <property type="match status" value="1"/>
</dbReference>
<dbReference type="InterPro" id="IPR051783">
    <property type="entry name" value="NAD(P)-dependent_oxidoreduct"/>
</dbReference>
<dbReference type="InterPro" id="IPR001509">
    <property type="entry name" value="Epimerase_deHydtase"/>
</dbReference>
<dbReference type="Pfam" id="PF01370">
    <property type="entry name" value="Epimerase"/>
    <property type="match status" value="1"/>
</dbReference>
<accession>A0A6A9QQU3</accession>
<evidence type="ECO:0000313" key="3">
    <source>
        <dbReference type="Proteomes" id="UP000470772"/>
    </source>
</evidence>
<dbReference type="AlphaFoldDB" id="A0A6A9QQU3"/>
<dbReference type="InterPro" id="IPR036291">
    <property type="entry name" value="NAD(P)-bd_dom_sf"/>
</dbReference>
<evidence type="ECO:0000259" key="1">
    <source>
        <dbReference type="Pfam" id="PF01370"/>
    </source>
</evidence>
<organism evidence="2 3">
    <name type="scientific">Sulfuracidifex metallicus DSM 6482 = JCM 9184</name>
    <dbReference type="NCBI Taxonomy" id="523847"/>
    <lineage>
        <taxon>Archaea</taxon>
        <taxon>Thermoproteota</taxon>
        <taxon>Thermoprotei</taxon>
        <taxon>Sulfolobales</taxon>
        <taxon>Sulfolobaceae</taxon>
        <taxon>Sulfuracidifex</taxon>
    </lineage>
</organism>